<dbReference type="SUPFAM" id="SSF161111">
    <property type="entry name" value="Cation efflux protein transmembrane domain-like"/>
    <property type="match status" value="1"/>
</dbReference>
<dbReference type="PANTHER" id="PTHR43840:SF15">
    <property type="entry name" value="MITOCHONDRIAL METAL TRANSPORTER 1-RELATED"/>
    <property type="match status" value="1"/>
</dbReference>
<feature type="transmembrane region" description="Helical" evidence="7">
    <location>
        <begin position="89"/>
        <end position="108"/>
    </location>
</feature>
<evidence type="ECO:0000256" key="7">
    <source>
        <dbReference type="SAM" id="Phobius"/>
    </source>
</evidence>
<feature type="transmembrane region" description="Helical" evidence="7">
    <location>
        <begin position="170"/>
        <end position="190"/>
    </location>
</feature>
<dbReference type="EMBL" id="JACLYZ010000010">
    <property type="protein sequence ID" value="MBM6734784.1"/>
    <property type="molecule type" value="Genomic_DNA"/>
</dbReference>
<keyword evidence="3" id="KW-0813">Transport</keyword>
<dbReference type="Proteomes" id="UP000766986">
    <property type="component" value="Unassembled WGS sequence"/>
</dbReference>
<dbReference type="Pfam" id="PF01545">
    <property type="entry name" value="Cation_efflux"/>
    <property type="match status" value="1"/>
</dbReference>
<organism evidence="10 11">
    <name type="scientific">Mediterranea massiliensis</name>
    <dbReference type="NCBI Taxonomy" id="1841865"/>
    <lineage>
        <taxon>Bacteria</taxon>
        <taxon>Pseudomonadati</taxon>
        <taxon>Bacteroidota</taxon>
        <taxon>Bacteroidia</taxon>
        <taxon>Bacteroidales</taxon>
        <taxon>Bacteroidaceae</taxon>
        <taxon>Mediterranea</taxon>
    </lineage>
</organism>
<sequence>MKERKEKSEEAAREAGIYRVTLVGSVVNLLLLVFKFVAGILGHSAAMLADAVHSLSDFVTDIIVIVFVRISSKPEDEGHDYGHGKYETLATAIIGLVLLFVGFGILWNGATSIWDFWQGGELKEPGMLALWAALVSIVFKELLYQYTVLKGRRLNSQAVVANAWHHRSDALSSIGTAVGIGGAILLGERWLILDPLAAVVVSLFIMKVAIQLLVPCVEELLEKSLPAEVEEKIRQEILSFPGVTSPHHLRTRRIGSSYAIEVHIRMDGQITLEEAHHTATAIENRLKSEFGNRTYINIHVEPVK</sequence>
<comment type="similarity">
    <text evidence="2">Belongs to the cation diffusion facilitator (CDF) transporter (TC 2.A.4) family.</text>
</comment>
<evidence type="ECO:0000313" key="10">
    <source>
        <dbReference type="EMBL" id="MBM6734784.1"/>
    </source>
</evidence>
<proteinExistence type="inferred from homology"/>
<evidence type="ECO:0000256" key="6">
    <source>
        <dbReference type="ARBA" id="ARBA00023136"/>
    </source>
</evidence>
<dbReference type="Gene3D" id="1.20.1510.10">
    <property type="entry name" value="Cation efflux protein transmembrane domain"/>
    <property type="match status" value="1"/>
</dbReference>
<keyword evidence="11" id="KW-1185">Reference proteome</keyword>
<keyword evidence="4 7" id="KW-0812">Transmembrane</keyword>
<dbReference type="InterPro" id="IPR002524">
    <property type="entry name" value="Cation_efflux"/>
</dbReference>
<accession>A0ABS2DZI3</accession>
<gene>
    <name evidence="10" type="ORF">H7U35_06070</name>
</gene>
<evidence type="ECO:0000256" key="3">
    <source>
        <dbReference type="ARBA" id="ARBA00022448"/>
    </source>
</evidence>
<feature type="domain" description="Cation efflux protein transmembrane" evidence="8">
    <location>
        <begin position="22"/>
        <end position="221"/>
    </location>
</feature>
<evidence type="ECO:0000259" key="8">
    <source>
        <dbReference type="Pfam" id="PF01545"/>
    </source>
</evidence>
<dbReference type="Gene3D" id="3.30.70.1350">
    <property type="entry name" value="Cation efflux protein, cytoplasmic domain"/>
    <property type="match status" value="1"/>
</dbReference>
<dbReference type="InterPro" id="IPR036837">
    <property type="entry name" value="Cation_efflux_CTD_sf"/>
</dbReference>
<evidence type="ECO:0000256" key="1">
    <source>
        <dbReference type="ARBA" id="ARBA00004141"/>
    </source>
</evidence>
<comment type="caution">
    <text evidence="10">The sequence shown here is derived from an EMBL/GenBank/DDBJ whole genome shotgun (WGS) entry which is preliminary data.</text>
</comment>
<evidence type="ECO:0000256" key="4">
    <source>
        <dbReference type="ARBA" id="ARBA00022692"/>
    </source>
</evidence>
<dbReference type="InterPro" id="IPR027470">
    <property type="entry name" value="Cation_efflux_CTD"/>
</dbReference>
<dbReference type="NCBIfam" id="TIGR01297">
    <property type="entry name" value="CDF"/>
    <property type="match status" value="1"/>
</dbReference>
<dbReference type="PANTHER" id="PTHR43840">
    <property type="entry name" value="MITOCHONDRIAL METAL TRANSPORTER 1-RELATED"/>
    <property type="match status" value="1"/>
</dbReference>
<name>A0ABS2DZI3_9BACT</name>
<feature type="transmembrane region" description="Helical" evidence="7">
    <location>
        <begin position="20"/>
        <end position="41"/>
    </location>
</feature>
<dbReference type="InterPro" id="IPR050291">
    <property type="entry name" value="CDF_Transporter"/>
</dbReference>
<evidence type="ECO:0000256" key="2">
    <source>
        <dbReference type="ARBA" id="ARBA00008114"/>
    </source>
</evidence>
<feature type="transmembrane region" description="Helical" evidence="7">
    <location>
        <begin position="128"/>
        <end position="149"/>
    </location>
</feature>
<feature type="domain" description="Cation efflux protein cytoplasmic" evidence="9">
    <location>
        <begin position="225"/>
        <end position="302"/>
    </location>
</feature>
<evidence type="ECO:0000259" key="9">
    <source>
        <dbReference type="Pfam" id="PF16916"/>
    </source>
</evidence>
<keyword evidence="6 7" id="KW-0472">Membrane</keyword>
<dbReference type="RefSeq" id="WP_205095108.1">
    <property type="nucleotide sequence ID" value="NZ_JACLYZ010000010.1"/>
</dbReference>
<dbReference type="InterPro" id="IPR058533">
    <property type="entry name" value="Cation_efflux_TM"/>
</dbReference>
<dbReference type="SUPFAM" id="SSF160240">
    <property type="entry name" value="Cation efflux protein cytoplasmic domain-like"/>
    <property type="match status" value="1"/>
</dbReference>
<comment type="subcellular location">
    <subcellularLocation>
        <location evidence="1">Membrane</location>
        <topology evidence="1">Multi-pass membrane protein</topology>
    </subcellularLocation>
</comment>
<feature type="transmembrane region" description="Helical" evidence="7">
    <location>
        <begin position="47"/>
        <end position="68"/>
    </location>
</feature>
<dbReference type="Pfam" id="PF16916">
    <property type="entry name" value="ZT_dimer"/>
    <property type="match status" value="1"/>
</dbReference>
<protein>
    <submittedName>
        <fullName evidence="10">Cation transporter</fullName>
    </submittedName>
</protein>
<keyword evidence="5 7" id="KW-1133">Transmembrane helix</keyword>
<dbReference type="InterPro" id="IPR027469">
    <property type="entry name" value="Cation_efflux_TMD_sf"/>
</dbReference>
<evidence type="ECO:0000256" key="5">
    <source>
        <dbReference type="ARBA" id="ARBA00022989"/>
    </source>
</evidence>
<reference evidence="10 11" key="1">
    <citation type="journal article" date="2021" name="Sci. Rep.">
        <title>The distribution of antibiotic resistance genes in chicken gut microbiota commensals.</title>
        <authorList>
            <person name="Juricova H."/>
            <person name="Matiasovicova J."/>
            <person name="Kubasova T."/>
            <person name="Cejkova D."/>
            <person name="Rychlik I."/>
        </authorList>
    </citation>
    <scope>NUCLEOTIDE SEQUENCE [LARGE SCALE GENOMIC DNA]</scope>
    <source>
        <strain evidence="10 11">An772</strain>
    </source>
</reference>
<evidence type="ECO:0000313" key="11">
    <source>
        <dbReference type="Proteomes" id="UP000766986"/>
    </source>
</evidence>